<proteinExistence type="inferred from homology"/>
<dbReference type="GO" id="GO:0005524">
    <property type="term" value="F:ATP binding"/>
    <property type="evidence" value="ECO:0007669"/>
    <property type="project" value="InterPro"/>
</dbReference>
<dbReference type="PROSITE" id="PS50088">
    <property type="entry name" value="ANK_REPEAT"/>
    <property type="match status" value="1"/>
</dbReference>
<dbReference type="EMBL" id="JADGJQ010000030">
    <property type="protein sequence ID" value="KAJ3177942.1"/>
    <property type="molecule type" value="Genomic_DNA"/>
</dbReference>
<reference evidence="4" key="1">
    <citation type="submission" date="2020-05" db="EMBL/GenBank/DDBJ databases">
        <title>Phylogenomic resolution of chytrid fungi.</title>
        <authorList>
            <person name="Stajich J.E."/>
            <person name="Amses K."/>
            <person name="Simmons R."/>
            <person name="Seto K."/>
            <person name="Myers J."/>
            <person name="Bonds A."/>
            <person name="Quandt C.A."/>
            <person name="Barry K."/>
            <person name="Liu P."/>
            <person name="Grigoriev I."/>
            <person name="Longcore J.E."/>
            <person name="James T.Y."/>
        </authorList>
    </citation>
    <scope>NUCLEOTIDE SEQUENCE</scope>
    <source>
        <strain evidence="4">JEL0379</strain>
    </source>
</reference>
<dbReference type="GO" id="GO:0001725">
    <property type="term" value="C:stress fiber"/>
    <property type="evidence" value="ECO:0007669"/>
    <property type="project" value="TreeGrafter"/>
</dbReference>
<feature type="repeat" description="ANK" evidence="2">
    <location>
        <begin position="71"/>
        <end position="103"/>
    </location>
</feature>
<evidence type="ECO:0000313" key="4">
    <source>
        <dbReference type="EMBL" id="KAJ3177942.1"/>
    </source>
</evidence>
<feature type="domain" description="Protein kinase" evidence="3">
    <location>
        <begin position="177"/>
        <end position="486"/>
    </location>
</feature>
<dbReference type="SUPFAM" id="SSF48403">
    <property type="entry name" value="Ankyrin repeat"/>
    <property type="match status" value="1"/>
</dbReference>
<evidence type="ECO:0000256" key="1">
    <source>
        <dbReference type="ARBA" id="ARBA00005843"/>
    </source>
</evidence>
<keyword evidence="5" id="KW-1185">Reference proteome</keyword>
<dbReference type="GO" id="GO:0007229">
    <property type="term" value="P:integrin-mediated signaling pathway"/>
    <property type="evidence" value="ECO:0007669"/>
    <property type="project" value="TreeGrafter"/>
</dbReference>
<dbReference type="Pfam" id="PF12796">
    <property type="entry name" value="Ank_2"/>
    <property type="match status" value="1"/>
</dbReference>
<dbReference type="Gene3D" id="1.10.510.10">
    <property type="entry name" value="Transferase(Phosphotransferase) domain 1"/>
    <property type="match status" value="1"/>
</dbReference>
<sequence>MPSAIHERAKAGDLPGIESLIADPEYPGQGASDRDLHENTVLHIACKYGKTAVVEWALAQTGIELNALNVAGDTPLILSASQGSLEIVKMLVAKGADVNRANDHGNTAMHYACFWRYRDIAVYLGKEAGAWVAIKNKYQKTPLGRTSDEIKDLLREEAAGTRTVQAPARTFAQAKEEAKIRFLAKGGVDWEITATSVQTHPTPLSSAIYFITRRGRWNNYDVVIRTPADQTKVSADDVRALKSEISHLRKLFHANLLPLLAACATPPNVGVLTEFVPSGDLWTFLHDPGVEMTMEMALGIAEGVCKGMKFLHEQDPPVVHTNLKSQNILLMPDVTPRITDYGFTTALFNPLRATSSKYLSRTEWLSPEVLRGICSTNAAGGWGDITSPIAVAPGGPGSGETVTDWRPVDSYAFGMLLHEIVTRAWPYDVMNAMVVGMRVLLEDVRPEIPSYAPDNLAKLMKECWVATPADRPSFASMLPQINAPQVALGD</sequence>
<comment type="caution">
    <text evidence="4">The sequence shown here is derived from an EMBL/GenBank/DDBJ whole genome shotgun (WGS) entry which is preliminary data.</text>
</comment>
<dbReference type="InterPro" id="IPR002110">
    <property type="entry name" value="Ankyrin_rpt"/>
</dbReference>
<dbReference type="Gene3D" id="1.25.40.20">
    <property type="entry name" value="Ankyrin repeat-containing domain"/>
    <property type="match status" value="1"/>
</dbReference>
<comment type="similarity">
    <text evidence="1">Belongs to the protein kinase superfamily. TKL Ser/Thr protein kinase family.</text>
</comment>
<dbReference type="GO" id="GO:0034446">
    <property type="term" value="P:substrate adhesion-dependent cell spreading"/>
    <property type="evidence" value="ECO:0007669"/>
    <property type="project" value="TreeGrafter"/>
</dbReference>
<dbReference type="Gene3D" id="3.30.200.20">
    <property type="entry name" value="Phosphorylase Kinase, domain 1"/>
    <property type="match status" value="1"/>
</dbReference>
<dbReference type="SMART" id="SM00248">
    <property type="entry name" value="ANK"/>
    <property type="match status" value="3"/>
</dbReference>
<gene>
    <name evidence="4" type="ORF">HDU87_004224</name>
</gene>
<dbReference type="AlphaFoldDB" id="A0AAD5TLB3"/>
<evidence type="ECO:0000256" key="2">
    <source>
        <dbReference type="PROSITE-ProRule" id="PRU00023"/>
    </source>
</evidence>
<dbReference type="PANTHER" id="PTHR44329:SF57">
    <property type="entry name" value="INTEGRIN-LINKED PROTEIN KINASE"/>
    <property type="match status" value="1"/>
</dbReference>
<dbReference type="InterPro" id="IPR001245">
    <property type="entry name" value="Ser-Thr/Tyr_kinase_cat_dom"/>
</dbReference>
<organism evidence="4 5">
    <name type="scientific">Geranomyces variabilis</name>
    <dbReference type="NCBI Taxonomy" id="109894"/>
    <lineage>
        <taxon>Eukaryota</taxon>
        <taxon>Fungi</taxon>
        <taxon>Fungi incertae sedis</taxon>
        <taxon>Chytridiomycota</taxon>
        <taxon>Chytridiomycota incertae sedis</taxon>
        <taxon>Chytridiomycetes</taxon>
        <taxon>Spizellomycetales</taxon>
        <taxon>Powellomycetaceae</taxon>
        <taxon>Geranomyces</taxon>
    </lineage>
</organism>
<dbReference type="GO" id="GO:0007160">
    <property type="term" value="P:cell-matrix adhesion"/>
    <property type="evidence" value="ECO:0007669"/>
    <property type="project" value="TreeGrafter"/>
</dbReference>
<dbReference type="InterPro" id="IPR051681">
    <property type="entry name" value="Ser/Thr_Kinases-Pseudokinases"/>
</dbReference>
<name>A0AAD5TLB3_9FUNG</name>
<dbReference type="InterPro" id="IPR000719">
    <property type="entry name" value="Prot_kinase_dom"/>
</dbReference>
<evidence type="ECO:0000259" key="3">
    <source>
        <dbReference type="PROSITE" id="PS50011"/>
    </source>
</evidence>
<dbReference type="PROSITE" id="PS50297">
    <property type="entry name" value="ANK_REP_REGION"/>
    <property type="match status" value="1"/>
</dbReference>
<dbReference type="Pfam" id="PF07714">
    <property type="entry name" value="PK_Tyr_Ser-Thr"/>
    <property type="match status" value="2"/>
</dbReference>
<dbReference type="InterPro" id="IPR036770">
    <property type="entry name" value="Ankyrin_rpt-contain_sf"/>
</dbReference>
<dbReference type="Proteomes" id="UP001212152">
    <property type="component" value="Unassembled WGS sequence"/>
</dbReference>
<evidence type="ECO:0000313" key="5">
    <source>
        <dbReference type="Proteomes" id="UP001212152"/>
    </source>
</evidence>
<dbReference type="PANTHER" id="PTHR44329">
    <property type="entry name" value="SERINE/THREONINE-PROTEIN KINASE TNNI3K-RELATED"/>
    <property type="match status" value="1"/>
</dbReference>
<dbReference type="PROSITE" id="PS50011">
    <property type="entry name" value="PROTEIN_KINASE_DOM"/>
    <property type="match status" value="1"/>
</dbReference>
<keyword evidence="2" id="KW-0040">ANK repeat</keyword>
<dbReference type="SUPFAM" id="SSF56112">
    <property type="entry name" value="Protein kinase-like (PK-like)"/>
    <property type="match status" value="1"/>
</dbReference>
<dbReference type="GO" id="GO:0004674">
    <property type="term" value="F:protein serine/threonine kinase activity"/>
    <property type="evidence" value="ECO:0007669"/>
    <property type="project" value="TreeGrafter"/>
</dbReference>
<protein>
    <recommendedName>
        <fullName evidence="3">Protein kinase domain-containing protein</fullName>
    </recommendedName>
</protein>
<dbReference type="InterPro" id="IPR011009">
    <property type="entry name" value="Kinase-like_dom_sf"/>
</dbReference>
<accession>A0AAD5TLB3</accession>
<dbReference type="PIRSF" id="PIRSF000654">
    <property type="entry name" value="Integrin-linked_kinase"/>
    <property type="match status" value="1"/>
</dbReference>